<gene>
    <name evidence="7" type="ORF">EJ04DRAFT_483447</name>
</gene>
<name>A0A9P4RAM1_9PLEO</name>
<dbReference type="GO" id="GO:0012505">
    <property type="term" value="C:endomembrane system"/>
    <property type="evidence" value="ECO:0007669"/>
    <property type="project" value="UniProtKB-SubCell"/>
</dbReference>
<feature type="domain" description="DUF202" evidence="6">
    <location>
        <begin position="66"/>
        <end position="137"/>
    </location>
</feature>
<evidence type="ECO:0000256" key="5">
    <source>
        <dbReference type="SAM" id="Phobius"/>
    </source>
</evidence>
<evidence type="ECO:0000313" key="7">
    <source>
        <dbReference type="EMBL" id="KAF2739958.1"/>
    </source>
</evidence>
<keyword evidence="3 5" id="KW-1133">Transmembrane helix</keyword>
<evidence type="ECO:0000256" key="2">
    <source>
        <dbReference type="ARBA" id="ARBA00022692"/>
    </source>
</evidence>
<dbReference type="AlphaFoldDB" id="A0A9P4RAM1"/>
<comment type="caution">
    <text evidence="7">The sequence shown here is derived from an EMBL/GenBank/DDBJ whole genome shotgun (WGS) entry which is preliminary data.</text>
</comment>
<organism evidence="7 8">
    <name type="scientific">Polyplosphaeria fusca</name>
    <dbReference type="NCBI Taxonomy" id="682080"/>
    <lineage>
        <taxon>Eukaryota</taxon>
        <taxon>Fungi</taxon>
        <taxon>Dikarya</taxon>
        <taxon>Ascomycota</taxon>
        <taxon>Pezizomycotina</taxon>
        <taxon>Dothideomycetes</taxon>
        <taxon>Pleosporomycetidae</taxon>
        <taxon>Pleosporales</taxon>
        <taxon>Tetraplosphaeriaceae</taxon>
        <taxon>Polyplosphaeria</taxon>
    </lineage>
</organism>
<comment type="subcellular location">
    <subcellularLocation>
        <location evidence="1">Endomembrane system</location>
        <topology evidence="1">Multi-pass membrane protein</topology>
    </subcellularLocation>
</comment>
<dbReference type="PANTHER" id="PTHR34187:SF3">
    <property type="entry name" value="DUF DOMAIN PROTEIN (AFU_ORTHOLOGUE AFUA_6G11150)"/>
    <property type="match status" value="1"/>
</dbReference>
<accession>A0A9P4RAM1</accession>
<dbReference type="Pfam" id="PF02656">
    <property type="entry name" value="DUF202"/>
    <property type="match status" value="1"/>
</dbReference>
<evidence type="ECO:0000256" key="4">
    <source>
        <dbReference type="ARBA" id="ARBA00023136"/>
    </source>
</evidence>
<feature type="transmembrane region" description="Helical" evidence="5">
    <location>
        <begin position="109"/>
        <end position="133"/>
    </location>
</feature>
<feature type="transmembrane region" description="Helical" evidence="5">
    <location>
        <begin position="78"/>
        <end position="97"/>
    </location>
</feature>
<feature type="transmembrane region" description="Helical" evidence="5">
    <location>
        <begin position="154"/>
        <end position="173"/>
    </location>
</feature>
<reference evidence="7" key="1">
    <citation type="journal article" date="2020" name="Stud. Mycol.">
        <title>101 Dothideomycetes genomes: a test case for predicting lifestyles and emergence of pathogens.</title>
        <authorList>
            <person name="Haridas S."/>
            <person name="Albert R."/>
            <person name="Binder M."/>
            <person name="Bloem J."/>
            <person name="Labutti K."/>
            <person name="Salamov A."/>
            <person name="Andreopoulos B."/>
            <person name="Baker S."/>
            <person name="Barry K."/>
            <person name="Bills G."/>
            <person name="Bluhm B."/>
            <person name="Cannon C."/>
            <person name="Castanera R."/>
            <person name="Culley D."/>
            <person name="Daum C."/>
            <person name="Ezra D."/>
            <person name="Gonzalez J."/>
            <person name="Henrissat B."/>
            <person name="Kuo A."/>
            <person name="Liang C."/>
            <person name="Lipzen A."/>
            <person name="Lutzoni F."/>
            <person name="Magnuson J."/>
            <person name="Mondo S."/>
            <person name="Nolan M."/>
            <person name="Ohm R."/>
            <person name="Pangilinan J."/>
            <person name="Park H.-J."/>
            <person name="Ramirez L."/>
            <person name="Alfaro M."/>
            <person name="Sun H."/>
            <person name="Tritt A."/>
            <person name="Yoshinaga Y."/>
            <person name="Zwiers L.-H."/>
            <person name="Turgeon B."/>
            <person name="Goodwin S."/>
            <person name="Spatafora J."/>
            <person name="Crous P."/>
            <person name="Grigoriev I."/>
        </authorList>
    </citation>
    <scope>NUCLEOTIDE SEQUENCE</scope>
    <source>
        <strain evidence="7">CBS 125425</strain>
    </source>
</reference>
<dbReference type="OrthoDB" id="5525680at2759"/>
<proteinExistence type="predicted"/>
<evidence type="ECO:0000256" key="3">
    <source>
        <dbReference type="ARBA" id="ARBA00022989"/>
    </source>
</evidence>
<dbReference type="InterPro" id="IPR052053">
    <property type="entry name" value="IM_YidH-like"/>
</dbReference>
<keyword evidence="8" id="KW-1185">Reference proteome</keyword>
<dbReference type="PANTHER" id="PTHR34187">
    <property type="entry name" value="FGR18P"/>
    <property type="match status" value="1"/>
</dbReference>
<evidence type="ECO:0000259" key="6">
    <source>
        <dbReference type="Pfam" id="PF02656"/>
    </source>
</evidence>
<evidence type="ECO:0000256" key="1">
    <source>
        <dbReference type="ARBA" id="ARBA00004127"/>
    </source>
</evidence>
<dbReference type="Proteomes" id="UP000799444">
    <property type="component" value="Unassembled WGS sequence"/>
</dbReference>
<keyword evidence="4 5" id="KW-0472">Membrane</keyword>
<dbReference type="EMBL" id="ML996102">
    <property type="protein sequence ID" value="KAF2739958.1"/>
    <property type="molecule type" value="Genomic_DNA"/>
</dbReference>
<dbReference type="InterPro" id="IPR003807">
    <property type="entry name" value="DUF202"/>
</dbReference>
<evidence type="ECO:0000313" key="8">
    <source>
        <dbReference type="Proteomes" id="UP000799444"/>
    </source>
</evidence>
<protein>
    <recommendedName>
        <fullName evidence="6">DUF202 domain-containing protein</fullName>
    </recommendedName>
</protein>
<sequence>MDFRPLHRMGGSDDDLVDEPYRPFYYWPFKPKPALVKQDNHYDREVFLERPLFGCLLFDNNASDARDHAANERTFLSWLRLAVYMAIVSVAIVMSFHLKSKPGDIEKKIALPFGIIFWLLALACLVSGIANYFRTVTRYSRRAALVQTGWKTQIVFTIVATTIVATCVLFLSTNAQQSR</sequence>
<keyword evidence="2 5" id="KW-0812">Transmembrane</keyword>